<feature type="region of interest" description="Disordered" evidence="1">
    <location>
        <begin position="84"/>
        <end position="138"/>
    </location>
</feature>
<dbReference type="OrthoDB" id="9802318at2"/>
<reference evidence="3 4" key="1">
    <citation type="submission" date="2019-02" db="EMBL/GenBank/DDBJ databases">
        <title>Deep-cultivation of Planctomycetes and their phenomic and genomic characterization uncovers novel biology.</title>
        <authorList>
            <person name="Wiegand S."/>
            <person name="Jogler M."/>
            <person name="Boedeker C."/>
            <person name="Pinto D."/>
            <person name="Vollmers J."/>
            <person name="Rivas-Marin E."/>
            <person name="Kohn T."/>
            <person name="Peeters S.H."/>
            <person name="Heuer A."/>
            <person name="Rast P."/>
            <person name="Oberbeckmann S."/>
            <person name="Bunk B."/>
            <person name="Jeske O."/>
            <person name="Meyerdierks A."/>
            <person name="Storesund J.E."/>
            <person name="Kallscheuer N."/>
            <person name="Luecker S."/>
            <person name="Lage O.M."/>
            <person name="Pohl T."/>
            <person name="Merkel B.J."/>
            <person name="Hornburger P."/>
            <person name="Mueller R.-W."/>
            <person name="Bruemmer F."/>
            <person name="Labrenz M."/>
            <person name="Spormann A.M."/>
            <person name="Op Den Camp H."/>
            <person name="Overmann J."/>
            <person name="Amann R."/>
            <person name="Jetten M.S.M."/>
            <person name="Mascher T."/>
            <person name="Medema M.H."/>
            <person name="Devos D.P."/>
            <person name="Kaster A.-K."/>
            <person name="Ovreas L."/>
            <person name="Rohde M."/>
            <person name="Galperin M.Y."/>
            <person name="Jogler C."/>
        </authorList>
    </citation>
    <scope>NUCLEOTIDE SEQUENCE [LARGE SCALE GENOMIC DNA]</scope>
    <source>
        <strain evidence="3 4">CA13</strain>
    </source>
</reference>
<keyword evidence="4" id="KW-1185">Reference proteome</keyword>
<accession>A0A5C5ZBA6</accession>
<feature type="region of interest" description="Disordered" evidence="1">
    <location>
        <begin position="14"/>
        <end position="36"/>
    </location>
</feature>
<dbReference type="InterPro" id="IPR041624">
    <property type="entry name" value="RGI_lyase"/>
</dbReference>
<dbReference type="EMBL" id="SJPJ01000001">
    <property type="protein sequence ID" value="TWT84669.1"/>
    <property type="molecule type" value="Genomic_DNA"/>
</dbReference>
<proteinExistence type="predicted"/>
<evidence type="ECO:0000313" key="4">
    <source>
        <dbReference type="Proteomes" id="UP000315010"/>
    </source>
</evidence>
<dbReference type="GO" id="GO:0016829">
    <property type="term" value="F:lyase activity"/>
    <property type="evidence" value="ECO:0007669"/>
    <property type="project" value="UniProtKB-KW"/>
</dbReference>
<dbReference type="AlphaFoldDB" id="A0A5C5ZBA6"/>
<dbReference type="Proteomes" id="UP000315010">
    <property type="component" value="Unassembled WGS sequence"/>
</dbReference>
<dbReference type="Pfam" id="PF18370">
    <property type="entry name" value="RGI_lyase"/>
    <property type="match status" value="1"/>
</dbReference>
<evidence type="ECO:0000259" key="2">
    <source>
        <dbReference type="Pfam" id="PF18370"/>
    </source>
</evidence>
<dbReference type="Gene3D" id="2.60.40.10">
    <property type="entry name" value="Immunoglobulins"/>
    <property type="match status" value="1"/>
</dbReference>
<evidence type="ECO:0000256" key="1">
    <source>
        <dbReference type="SAM" id="MobiDB-lite"/>
    </source>
</evidence>
<name>A0A5C5ZBA6_9BACT</name>
<dbReference type="InterPro" id="IPR013783">
    <property type="entry name" value="Ig-like_fold"/>
</dbReference>
<organism evidence="3 4">
    <name type="scientific">Novipirellula herctigrandis</name>
    <dbReference type="NCBI Taxonomy" id="2527986"/>
    <lineage>
        <taxon>Bacteria</taxon>
        <taxon>Pseudomonadati</taxon>
        <taxon>Planctomycetota</taxon>
        <taxon>Planctomycetia</taxon>
        <taxon>Pirellulales</taxon>
        <taxon>Pirellulaceae</taxon>
        <taxon>Novipirellula</taxon>
    </lineage>
</organism>
<dbReference type="RefSeq" id="WP_146402493.1">
    <property type="nucleotide sequence ID" value="NZ_SJPJ01000001.1"/>
</dbReference>
<keyword evidence="3" id="KW-0456">Lyase</keyword>
<dbReference type="EC" id="4.2.2.-" evidence="3"/>
<gene>
    <name evidence="3" type="primary">yesX</name>
    <name evidence="3" type="ORF">CA13_61490</name>
</gene>
<feature type="domain" description="Rhamnogalacturonan I lyase beta-sheet" evidence="2">
    <location>
        <begin position="1"/>
        <end position="61"/>
    </location>
</feature>
<protein>
    <submittedName>
        <fullName evidence="3">Rhamnogalacturonan exolyase YesX</fullName>
        <ecNumber evidence="3">4.2.2.-</ecNumber>
    </submittedName>
</protein>
<evidence type="ECO:0000313" key="3">
    <source>
        <dbReference type="EMBL" id="TWT84669.1"/>
    </source>
</evidence>
<sequence>MLGRDSPDIGFNLYRNGDRITPEPVTSSTNLVDPDGSAEDKYVVESLAKDGLKVSAEVSVWPRKSVVDKEALWRRKPGVACLEIPLAGPPSDKHTPGDMSAGDLDSNGFGAHLAPRRRLAIGPASKPEISAFGSKTRG</sequence>
<comment type="caution">
    <text evidence="3">The sequence shown here is derived from an EMBL/GenBank/DDBJ whole genome shotgun (WGS) entry which is preliminary data.</text>
</comment>